<name>R2VMI5_9ENTE</name>
<evidence type="ECO:0000256" key="14">
    <source>
        <dbReference type="ARBA" id="ARBA00022679"/>
    </source>
</evidence>
<evidence type="ECO:0000256" key="17">
    <source>
        <dbReference type="ARBA" id="ARBA00022777"/>
    </source>
</evidence>
<evidence type="ECO:0000259" key="27">
    <source>
        <dbReference type="PROSITE" id="PS51099"/>
    </source>
</evidence>
<evidence type="ECO:0000256" key="13">
    <source>
        <dbReference type="ARBA" id="ARBA00022597"/>
    </source>
</evidence>
<dbReference type="InterPro" id="IPR029503">
    <property type="entry name" value="PTS_EIIB_mannitol"/>
</dbReference>
<dbReference type="InterPro" id="IPR036095">
    <property type="entry name" value="PTS_EIIB-like_sf"/>
</dbReference>
<organism evidence="29 31">
    <name type="scientific">Enterococcus gilvus ATCC BAA-350</name>
    <dbReference type="NCBI Taxonomy" id="1158614"/>
    <lineage>
        <taxon>Bacteria</taxon>
        <taxon>Bacillati</taxon>
        <taxon>Bacillota</taxon>
        <taxon>Bacilli</taxon>
        <taxon>Lactobacillales</taxon>
        <taxon>Enterococcaceae</taxon>
        <taxon>Enterococcus</taxon>
    </lineage>
</organism>
<dbReference type="PANTHER" id="PTHR30181">
    <property type="entry name" value="MANNITOL PERMEASE IIC COMPONENT"/>
    <property type="match status" value="1"/>
</dbReference>
<keyword evidence="13" id="KW-0762">Sugar transport</keyword>
<dbReference type="PANTHER" id="PTHR30181:SF2">
    <property type="entry name" value="PTS SYSTEM MANNITOL-SPECIFIC EIICBA COMPONENT"/>
    <property type="match status" value="1"/>
</dbReference>
<comment type="caution">
    <text evidence="29">The sequence shown here is derived from an EMBL/GenBank/DDBJ whole genome shotgun (WGS) entry which is preliminary data.</text>
</comment>
<evidence type="ECO:0000256" key="4">
    <source>
        <dbReference type="ARBA" id="ARBA00011738"/>
    </source>
</evidence>
<dbReference type="PROSITE" id="PS51099">
    <property type="entry name" value="PTS_EIIB_TYPE_2"/>
    <property type="match status" value="1"/>
</dbReference>
<comment type="subunit">
    <text evidence="4">Homodimer.</text>
</comment>
<evidence type="ECO:0000313" key="31">
    <source>
        <dbReference type="Proteomes" id="UP000013750"/>
    </source>
</evidence>
<evidence type="ECO:0000313" key="29">
    <source>
        <dbReference type="EMBL" id="EOI59060.1"/>
    </source>
</evidence>
<evidence type="ECO:0000259" key="26">
    <source>
        <dbReference type="PROSITE" id="PS51094"/>
    </source>
</evidence>
<feature type="transmembrane region" description="Helical" evidence="25">
    <location>
        <begin position="293"/>
        <end position="315"/>
    </location>
</feature>
<dbReference type="InterPro" id="IPR013011">
    <property type="entry name" value="PTS_EIIB_2"/>
</dbReference>
<dbReference type="EMBL" id="ASWH01000002">
    <property type="protein sequence ID" value="EOW79063.1"/>
    <property type="molecule type" value="Genomic_DNA"/>
</dbReference>
<evidence type="ECO:0000256" key="10">
    <source>
        <dbReference type="ARBA" id="ARBA00022475"/>
    </source>
</evidence>
<evidence type="ECO:0000256" key="21">
    <source>
        <dbReference type="ARBA" id="ARBA00030684"/>
    </source>
</evidence>
<feature type="transmembrane region" description="Helical" evidence="25">
    <location>
        <begin position="255"/>
        <end position="273"/>
    </location>
</feature>
<keyword evidence="15" id="KW-0598">Phosphotransferase system</keyword>
<evidence type="ECO:0000256" key="23">
    <source>
        <dbReference type="ARBA" id="ARBA00030962"/>
    </source>
</evidence>
<evidence type="ECO:0000313" key="32">
    <source>
        <dbReference type="Proteomes" id="UP000014160"/>
    </source>
</evidence>
<feature type="transmembrane region" description="Helical" evidence="25">
    <location>
        <begin position="89"/>
        <end position="112"/>
    </location>
</feature>
<dbReference type="EMBL" id="AJDQ01000002">
    <property type="protein sequence ID" value="EOI59060.1"/>
    <property type="molecule type" value="Genomic_DNA"/>
</dbReference>
<evidence type="ECO:0000256" key="25">
    <source>
        <dbReference type="SAM" id="Phobius"/>
    </source>
</evidence>
<evidence type="ECO:0000256" key="15">
    <source>
        <dbReference type="ARBA" id="ARBA00022683"/>
    </source>
</evidence>
<evidence type="ECO:0000256" key="8">
    <source>
        <dbReference type="ARBA" id="ARBA00021825"/>
    </source>
</evidence>
<feature type="transmembrane region" description="Helical" evidence="25">
    <location>
        <begin position="146"/>
        <end position="170"/>
    </location>
</feature>
<dbReference type="InterPro" id="IPR003352">
    <property type="entry name" value="PTS_EIIC"/>
</dbReference>
<dbReference type="SUPFAM" id="SSF55804">
    <property type="entry name" value="Phoshotransferase/anion transport protein"/>
    <property type="match status" value="1"/>
</dbReference>
<feature type="domain" description="PTS EIIB type-2" evidence="27">
    <location>
        <begin position="381"/>
        <end position="477"/>
    </location>
</feature>
<dbReference type="CDD" id="cd00211">
    <property type="entry name" value="PTS_IIA_fru"/>
    <property type="match status" value="1"/>
</dbReference>
<dbReference type="PROSITE" id="PS51094">
    <property type="entry name" value="PTS_EIIA_TYPE_2"/>
    <property type="match status" value="1"/>
</dbReference>
<dbReference type="Pfam" id="PF00359">
    <property type="entry name" value="PTS_EIIA_2"/>
    <property type="match status" value="1"/>
</dbReference>
<dbReference type="GO" id="GO:0022872">
    <property type="term" value="F:protein-N(PI)-phosphohistidine-mannitol phosphotransferase system transmembrane transporter activity"/>
    <property type="evidence" value="ECO:0007669"/>
    <property type="project" value="InterPro"/>
</dbReference>
<dbReference type="PROSITE" id="PS51104">
    <property type="entry name" value="PTS_EIIC_TYPE_2"/>
    <property type="match status" value="1"/>
</dbReference>
<dbReference type="GO" id="GO:0005886">
    <property type="term" value="C:plasma membrane"/>
    <property type="evidence" value="ECO:0007669"/>
    <property type="project" value="UniProtKB-SubCell"/>
</dbReference>
<dbReference type="Gene3D" id="3.40.50.2300">
    <property type="match status" value="1"/>
</dbReference>
<dbReference type="RefSeq" id="WP_010778697.1">
    <property type="nucleotide sequence ID" value="NZ_ASWH01000002.1"/>
</dbReference>
<keyword evidence="32" id="KW-1185">Reference proteome</keyword>
<evidence type="ECO:0000313" key="30">
    <source>
        <dbReference type="EMBL" id="EOW79063.1"/>
    </source>
</evidence>
<dbReference type="eggNOG" id="COG2213">
    <property type="taxonomic scope" value="Bacteria"/>
</dbReference>
<evidence type="ECO:0000256" key="24">
    <source>
        <dbReference type="ARBA" id="ARBA00033349"/>
    </source>
</evidence>
<proteinExistence type="predicted"/>
<keyword evidence="19 25" id="KW-0472">Membrane</keyword>
<dbReference type="eggNOG" id="COG4668">
    <property type="taxonomic scope" value="Bacteria"/>
</dbReference>
<feature type="transmembrane region" description="Helical" evidence="25">
    <location>
        <begin position="222"/>
        <end position="243"/>
    </location>
</feature>
<dbReference type="InterPro" id="IPR016152">
    <property type="entry name" value="PTrfase/Anion_transptr"/>
</dbReference>
<comment type="catalytic activity">
    <reaction evidence="1">
        <text>D-mannitol(out) + N(pros)-phospho-L-histidyl-[protein] = D-mannitol 1-phosphate(in) + L-histidyl-[protein]</text>
        <dbReference type="Rhea" id="RHEA:33363"/>
        <dbReference type="Rhea" id="RHEA-COMP:9745"/>
        <dbReference type="Rhea" id="RHEA-COMP:9746"/>
        <dbReference type="ChEBI" id="CHEBI:16899"/>
        <dbReference type="ChEBI" id="CHEBI:29979"/>
        <dbReference type="ChEBI" id="CHEBI:61381"/>
        <dbReference type="ChEBI" id="CHEBI:64837"/>
        <dbReference type="EC" id="2.7.1.197"/>
    </reaction>
</comment>
<dbReference type="Pfam" id="PF02378">
    <property type="entry name" value="PTS_EIIC"/>
    <property type="match status" value="1"/>
</dbReference>
<feature type="domain" description="PTS EIIC type-2" evidence="28">
    <location>
        <begin position="21"/>
        <end position="344"/>
    </location>
</feature>
<dbReference type="PATRIC" id="fig|1158614.3.peg.237"/>
<dbReference type="Proteomes" id="UP000014160">
    <property type="component" value="Unassembled WGS sequence"/>
</dbReference>
<reference evidence="29 31" key="1">
    <citation type="submission" date="2013-02" db="EMBL/GenBank/DDBJ databases">
        <title>The Genome Sequence of Enterococcus gilvus ATCC BAA-350.</title>
        <authorList>
            <consortium name="The Broad Institute Genome Sequencing Platform"/>
            <consortium name="The Broad Institute Genome Sequencing Center for Infectious Disease"/>
            <person name="Earl A.M."/>
            <person name="Gilmore M.S."/>
            <person name="Lebreton F."/>
            <person name="Walker B."/>
            <person name="Young S.K."/>
            <person name="Zeng Q."/>
            <person name="Gargeya S."/>
            <person name="Fitzgerald M."/>
            <person name="Haas B."/>
            <person name="Abouelleil A."/>
            <person name="Alvarado L."/>
            <person name="Arachchi H.M."/>
            <person name="Berlin A.M."/>
            <person name="Chapman S.B."/>
            <person name="Dewar J."/>
            <person name="Goldberg J."/>
            <person name="Griggs A."/>
            <person name="Gujja S."/>
            <person name="Hansen M."/>
            <person name="Howarth C."/>
            <person name="Imamovic A."/>
            <person name="Larimer J."/>
            <person name="McCowan C."/>
            <person name="Murphy C."/>
            <person name="Neiman D."/>
            <person name="Pearson M."/>
            <person name="Priest M."/>
            <person name="Roberts A."/>
            <person name="Saif S."/>
            <person name="Shea T."/>
            <person name="Sisk P."/>
            <person name="Sykes S."/>
            <person name="Wortman J."/>
            <person name="Nusbaum C."/>
            <person name="Birren B."/>
        </authorList>
    </citation>
    <scope>NUCLEOTIDE SEQUENCE [LARGE SCALE GENOMIC DNA]</scope>
    <source>
        <strain evidence="29 31">ATCC BAA-350</strain>
    </source>
</reference>
<dbReference type="InterPro" id="IPR002178">
    <property type="entry name" value="PTS_EIIA_type-2_dom"/>
</dbReference>
<keyword evidence="17" id="KW-0418">Kinase</keyword>
<feature type="transmembrane region" description="Helical" evidence="25">
    <location>
        <begin position="322"/>
        <end position="343"/>
    </location>
</feature>
<evidence type="ECO:0000256" key="2">
    <source>
        <dbReference type="ARBA" id="ARBA00002434"/>
    </source>
</evidence>
<dbReference type="HOGENOM" id="CLU_028721_1_0_9"/>
<protein>
    <recommendedName>
        <fullName evidence="6">Mannitol-specific phosphotransferase enzyme IIA component</fullName>
        <ecNumber evidence="5">2.7.1.197</ecNumber>
    </recommendedName>
    <alternativeName>
        <fullName evidence="22">EIIA</fullName>
    </alternativeName>
    <alternativeName>
        <fullName evidence="24">EIICB-Mtl</fullName>
    </alternativeName>
    <alternativeName>
        <fullName evidence="21">EIICBA-Mtl</fullName>
    </alternativeName>
    <alternativeName>
        <fullName evidence="23">EIII</fullName>
    </alternativeName>
    <alternativeName>
        <fullName evidence="20">PTS system mannitol-specific EIIA component</fullName>
    </alternativeName>
    <alternativeName>
        <fullName evidence="8">PTS system mannitol-specific EIICB component</fullName>
    </alternativeName>
    <alternativeName>
        <fullName evidence="7">PTS system mannitol-specific EIICBA component</fullName>
    </alternativeName>
</protein>
<feature type="transmembrane region" description="Helical" evidence="25">
    <location>
        <begin position="182"/>
        <end position="202"/>
    </location>
</feature>
<feature type="transmembrane region" description="Helical" evidence="25">
    <location>
        <begin position="60"/>
        <end position="77"/>
    </location>
</feature>
<evidence type="ECO:0000256" key="5">
    <source>
        <dbReference type="ARBA" id="ARBA00011909"/>
    </source>
</evidence>
<keyword evidence="14" id="KW-0808">Transferase</keyword>
<dbReference type="Gene3D" id="3.40.930.10">
    <property type="entry name" value="Mannitol-specific EII, Chain A"/>
    <property type="match status" value="1"/>
</dbReference>
<evidence type="ECO:0000256" key="18">
    <source>
        <dbReference type="ARBA" id="ARBA00022989"/>
    </source>
</evidence>
<evidence type="ECO:0000256" key="7">
    <source>
        <dbReference type="ARBA" id="ARBA00015039"/>
    </source>
</evidence>
<dbReference type="SUPFAM" id="SSF52794">
    <property type="entry name" value="PTS system IIB component-like"/>
    <property type="match status" value="1"/>
</dbReference>
<keyword evidence="16 25" id="KW-0812">Transmembrane</keyword>
<dbReference type="AlphaFoldDB" id="R2VMI5"/>
<dbReference type="GO" id="GO:0090563">
    <property type="term" value="F:protein-phosphocysteine-sugar phosphotransferase activity"/>
    <property type="evidence" value="ECO:0007669"/>
    <property type="project" value="TreeGrafter"/>
</dbReference>
<evidence type="ECO:0000256" key="16">
    <source>
        <dbReference type="ARBA" id="ARBA00022692"/>
    </source>
</evidence>
<evidence type="ECO:0000256" key="9">
    <source>
        <dbReference type="ARBA" id="ARBA00022448"/>
    </source>
</evidence>
<dbReference type="CDD" id="cd05567">
    <property type="entry name" value="PTS_IIB_mannitol"/>
    <property type="match status" value="1"/>
</dbReference>
<gene>
    <name evidence="30" type="ORF">I592_03201</name>
    <name evidence="29" type="ORF">UKC_00246</name>
</gene>
<dbReference type="PROSITE" id="PS00372">
    <property type="entry name" value="PTS_EIIA_TYPE_2_HIS"/>
    <property type="match status" value="1"/>
</dbReference>
<reference evidence="30 32" key="2">
    <citation type="submission" date="2013-03" db="EMBL/GenBank/DDBJ databases">
        <title>The Genome Sequence of Enterococcus gilvus ATCC BAA-350 (PacBio/Illumina hybrid assembly).</title>
        <authorList>
            <consortium name="The Broad Institute Genomics Platform"/>
            <consortium name="The Broad Institute Genome Sequencing Center for Infectious Disease"/>
            <person name="Earl A."/>
            <person name="Russ C."/>
            <person name="Gilmore M."/>
            <person name="Surin D."/>
            <person name="Walker B."/>
            <person name="Young S."/>
            <person name="Zeng Q."/>
            <person name="Gargeya S."/>
            <person name="Fitzgerald M."/>
            <person name="Haas B."/>
            <person name="Abouelleil A."/>
            <person name="Allen A.W."/>
            <person name="Alvarado L."/>
            <person name="Arachchi H.M."/>
            <person name="Berlin A.M."/>
            <person name="Chapman S.B."/>
            <person name="Gainer-Dewar J."/>
            <person name="Goldberg J."/>
            <person name="Griggs A."/>
            <person name="Gujja S."/>
            <person name="Hansen M."/>
            <person name="Howarth C."/>
            <person name="Imamovic A."/>
            <person name="Ireland A."/>
            <person name="Larimer J."/>
            <person name="McCowan C."/>
            <person name="Murphy C."/>
            <person name="Pearson M."/>
            <person name="Poon T.W."/>
            <person name="Priest M."/>
            <person name="Roberts A."/>
            <person name="Saif S."/>
            <person name="Shea T."/>
            <person name="Sisk P."/>
            <person name="Sykes S."/>
            <person name="Wortman J."/>
            <person name="Nusbaum C."/>
            <person name="Birren B."/>
        </authorList>
    </citation>
    <scope>NUCLEOTIDE SEQUENCE [LARGE SCALE GENOMIC DNA]</scope>
    <source>
        <strain evidence="30 32">ATCC BAA-350</strain>
    </source>
</reference>
<keyword evidence="10" id="KW-1003">Cell membrane</keyword>
<dbReference type="Proteomes" id="UP000013750">
    <property type="component" value="Unassembled WGS sequence"/>
</dbReference>
<accession>R2VMI5</accession>
<keyword evidence="12" id="KW-0597">Phosphoprotein</keyword>
<dbReference type="InterPro" id="IPR003501">
    <property type="entry name" value="PTS_EIIB_2/3"/>
</dbReference>
<feature type="transmembrane region" description="Helical" evidence="25">
    <location>
        <begin position="21"/>
        <end position="48"/>
    </location>
</feature>
<dbReference type="GO" id="GO:0009401">
    <property type="term" value="P:phosphoenolpyruvate-dependent sugar phosphotransferase system"/>
    <property type="evidence" value="ECO:0007669"/>
    <property type="project" value="UniProtKB-KW"/>
</dbReference>
<feature type="domain" description="PTS EIIA type-2" evidence="26">
    <location>
        <begin position="494"/>
        <end position="633"/>
    </location>
</feature>
<sequence>MDNTVSNSGGNKTALVKIQRFGNFLSGMVMPNLGVFVAWGILTALFIPTGWIPNDYLGELVSPILTYAMPMLIGYTGGKMIHGNRGGAIGVLATMGVIVGADVTMLSGAMLMGPLAAWLMKKVDGVLDGKFKPGFEMLVSNFSMGILGLIIVIAGYVAIGPVMQGILNVLSGGVNWVLEHKLLPLLSIFVAPAQVLFLNNAINHGIMAPLGLEQVAAAGKSILFLVDPNCGPSVGTLLAVSIFGRGMAKRTAPMAAIIAGIGGIGEVYFPFVLMKPKLVFATMGGMATSLGLFQLLGGGTVATPSPGSFFAMLMLTPRGAMVGNLVGFFAGMAVSFTIGMLLLKTERGGEEEEELADGSLAERAKYNNAVLSQGTQGVSINKIVVACDAGMGSSAMGASILKTQAKKAMLDVEIINTKIEEIPNDTDLIVTHTQLVERAKKLHGDGQKKFMTITNFMEGDQYKDIIAYLKQVKSSVGEERAVVEKKQSTPISKEVLSIDNIRLNQSFDTKEAAIKKAGDILVENGYVKPEYVQSMQEREKTVSVYVGNHVAIPHGTGNSEDLILKSGISILQVPKGVSFGAETAYVLIGIAGKGNSHLEILSKIADFCSDSKNVEKIRQATSEEEILRMLSAIN</sequence>
<evidence type="ECO:0000256" key="20">
    <source>
        <dbReference type="ARBA" id="ARBA00029908"/>
    </source>
</evidence>
<evidence type="ECO:0000256" key="1">
    <source>
        <dbReference type="ARBA" id="ARBA00001655"/>
    </source>
</evidence>
<keyword evidence="9" id="KW-0813">Transport</keyword>
<evidence type="ECO:0000256" key="11">
    <source>
        <dbReference type="ARBA" id="ARBA00022519"/>
    </source>
</evidence>
<comment type="subcellular location">
    <subcellularLocation>
        <location evidence="3">Cell inner membrane</location>
        <topology evidence="3">Multi-pass membrane protein</topology>
    </subcellularLocation>
</comment>
<comment type="function">
    <text evidence="2">The phosphoenolpyruvate-dependent sugar phosphotransferase system (sugar PTS), a major carbohydrate active transport system, catalyzes the phosphorylation of incoming sugar substrates concomitantly with their translocation across the cell membrane. The enzyme II CmtAB PTS system is involved in D-mannitol transport.</text>
</comment>
<dbReference type="EC" id="2.7.1.197" evidence="5"/>
<keyword evidence="11" id="KW-0997">Cell inner membrane</keyword>
<evidence type="ECO:0000256" key="6">
    <source>
        <dbReference type="ARBA" id="ARBA00014783"/>
    </source>
</evidence>
<dbReference type="NCBIfam" id="NF011663">
    <property type="entry name" value="PRK15083.1"/>
    <property type="match status" value="1"/>
</dbReference>
<evidence type="ECO:0000256" key="12">
    <source>
        <dbReference type="ARBA" id="ARBA00022553"/>
    </source>
</evidence>
<dbReference type="GO" id="GO:0016301">
    <property type="term" value="F:kinase activity"/>
    <property type="evidence" value="ECO:0007669"/>
    <property type="project" value="UniProtKB-KW"/>
</dbReference>
<dbReference type="Pfam" id="PF02302">
    <property type="entry name" value="PTS_IIB"/>
    <property type="match status" value="1"/>
</dbReference>
<evidence type="ECO:0000256" key="19">
    <source>
        <dbReference type="ARBA" id="ARBA00023136"/>
    </source>
</evidence>
<evidence type="ECO:0000256" key="3">
    <source>
        <dbReference type="ARBA" id="ARBA00004429"/>
    </source>
</evidence>
<dbReference type="OrthoDB" id="3239954at2"/>
<keyword evidence="18 25" id="KW-1133">Transmembrane helix</keyword>
<evidence type="ECO:0000256" key="22">
    <source>
        <dbReference type="ARBA" id="ARBA00030956"/>
    </source>
</evidence>
<dbReference type="InterPro" id="IPR050893">
    <property type="entry name" value="Sugar_PTS"/>
</dbReference>
<evidence type="ECO:0000259" key="28">
    <source>
        <dbReference type="PROSITE" id="PS51104"/>
    </source>
</evidence>
<dbReference type="InterPro" id="IPR013014">
    <property type="entry name" value="PTS_EIIC_2"/>
</dbReference>